<dbReference type="Proteomes" id="UP000178603">
    <property type="component" value="Unassembled WGS sequence"/>
</dbReference>
<dbReference type="EMBL" id="MGGW01000005">
    <property type="protein sequence ID" value="OGM55156.1"/>
    <property type="molecule type" value="Genomic_DNA"/>
</dbReference>
<dbReference type="AlphaFoldDB" id="A0A1F8ATU3"/>
<evidence type="ECO:0000313" key="2">
    <source>
        <dbReference type="EMBL" id="OGM55156.1"/>
    </source>
</evidence>
<feature type="transmembrane region" description="Helical" evidence="1">
    <location>
        <begin position="71"/>
        <end position="89"/>
    </location>
</feature>
<name>A0A1F8ATU3_9BACT</name>
<reference evidence="2 3" key="1">
    <citation type="journal article" date="2016" name="Nat. Commun.">
        <title>Thousands of microbial genomes shed light on interconnected biogeochemical processes in an aquifer system.</title>
        <authorList>
            <person name="Anantharaman K."/>
            <person name="Brown C.T."/>
            <person name="Hug L.A."/>
            <person name="Sharon I."/>
            <person name="Castelle C.J."/>
            <person name="Probst A.J."/>
            <person name="Thomas B.C."/>
            <person name="Singh A."/>
            <person name="Wilkins M.J."/>
            <person name="Karaoz U."/>
            <person name="Brodie E.L."/>
            <person name="Williams K.H."/>
            <person name="Hubbard S.S."/>
            <person name="Banfield J.F."/>
        </authorList>
    </citation>
    <scope>NUCLEOTIDE SEQUENCE [LARGE SCALE GENOMIC DNA]</scope>
</reference>
<keyword evidence="1" id="KW-0812">Transmembrane</keyword>
<keyword evidence="1" id="KW-0472">Membrane</keyword>
<organism evidence="2 3">
    <name type="scientific">Candidatus Woesebacteria bacterium RIFCSPHIGHO2_12_FULL_41_24</name>
    <dbReference type="NCBI Taxonomy" id="1802510"/>
    <lineage>
        <taxon>Bacteria</taxon>
        <taxon>Candidatus Woeseibacteriota</taxon>
    </lineage>
</organism>
<feature type="transmembrane region" description="Helical" evidence="1">
    <location>
        <begin position="26"/>
        <end position="51"/>
    </location>
</feature>
<proteinExistence type="predicted"/>
<comment type="caution">
    <text evidence="2">The sequence shown here is derived from an EMBL/GenBank/DDBJ whole genome shotgun (WGS) entry which is preliminary data.</text>
</comment>
<evidence type="ECO:0000256" key="1">
    <source>
        <dbReference type="SAM" id="Phobius"/>
    </source>
</evidence>
<accession>A0A1F8ATU3</accession>
<evidence type="ECO:0000313" key="3">
    <source>
        <dbReference type="Proteomes" id="UP000178603"/>
    </source>
</evidence>
<dbReference type="InterPro" id="IPR043993">
    <property type="entry name" value="T4SS_pilin"/>
</dbReference>
<dbReference type="Pfam" id="PF18895">
    <property type="entry name" value="T4SS_pilin"/>
    <property type="match status" value="1"/>
</dbReference>
<sequence>MTKLSQINIGETFNSPWGNPQGFGDLVSIILSNALIFAGVILLVILIVGGIMVIKGAGANDPQSSAQGKNAATAALVGFVIILSAYWIIRIIEATTAINILEPTL</sequence>
<keyword evidence="1" id="KW-1133">Transmembrane helix</keyword>
<gene>
    <name evidence="2" type="ORF">A3E44_04525</name>
</gene>
<protein>
    <submittedName>
        <fullName evidence="2">Uncharacterized protein</fullName>
    </submittedName>
</protein>